<evidence type="ECO:0000313" key="3">
    <source>
        <dbReference type="Proteomes" id="UP001217417"/>
    </source>
</evidence>
<sequence length="95" mass="9851">MRAVHTIIGLVAGAAASHLALATSGFEDAEIVSSSNGNAICIQGNLKNPVYASTTGNHIFPIPESAFTNQSVVTETFVELLMSGGTLQERTTSQS</sequence>
<evidence type="ECO:0000256" key="1">
    <source>
        <dbReference type="SAM" id="SignalP"/>
    </source>
</evidence>
<dbReference type="RefSeq" id="XP_056046128.1">
    <property type="nucleotide sequence ID" value="XM_056186632.1"/>
</dbReference>
<feature type="signal peptide" evidence="1">
    <location>
        <begin position="1"/>
        <end position="22"/>
    </location>
</feature>
<name>A0AAD7QWL7_9ASCO</name>
<organism evidence="2 3">
    <name type="scientific">Lipomyces tetrasporus</name>
    <dbReference type="NCBI Taxonomy" id="54092"/>
    <lineage>
        <taxon>Eukaryota</taxon>
        <taxon>Fungi</taxon>
        <taxon>Dikarya</taxon>
        <taxon>Ascomycota</taxon>
        <taxon>Saccharomycotina</taxon>
        <taxon>Lipomycetes</taxon>
        <taxon>Lipomycetales</taxon>
        <taxon>Lipomycetaceae</taxon>
        <taxon>Lipomyces</taxon>
    </lineage>
</organism>
<gene>
    <name evidence="2" type="ORF">POJ06DRAFT_245336</name>
</gene>
<dbReference type="AlphaFoldDB" id="A0AAD7QWL7"/>
<dbReference type="Proteomes" id="UP001217417">
    <property type="component" value="Unassembled WGS sequence"/>
</dbReference>
<protein>
    <submittedName>
        <fullName evidence="2">Uncharacterized protein</fullName>
    </submittedName>
</protein>
<dbReference type="EMBL" id="JARPMG010000002">
    <property type="protein sequence ID" value="KAJ8102678.1"/>
    <property type="molecule type" value="Genomic_DNA"/>
</dbReference>
<proteinExistence type="predicted"/>
<keyword evidence="3" id="KW-1185">Reference proteome</keyword>
<dbReference type="GeneID" id="80881798"/>
<keyword evidence="1" id="KW-0732">Signal</keyword>
<accession>A0AAD7QWL7</accession>
<reference evidence="2" key="1">
    <citation type="submission" date="2023-03" db="EMBL/GenBank/DDBJ databases">
        <title>Near-Complete genome sequence of Lipomyces tetrasporous NRRL Y-64009, an oleaginous yeast capable of growing on lignocellulosic hydrolysates.</title>
        <authorList>
            <consortium name="Lawrence Berkeley National Laboratory"/>
            <person name="Jagtap S.S."/>
            <person name="Liu J.-J."/>
            <person name="Walukiewicz H.E."/>
            <person name="Pangilinan J."/>
            <person name="Lipzen A."/>
            <person name="Ahrendt S."/>
            <person name="Koriabine M."/>
            <person name="Cobaugh K."/>
            <person name="Salamov A."/>
            <person name="Yoshinaga Y."/>
            <person name="Ng V."/>
            <person name="Daum C."/>
            <person name="Grigoriev I.V."/>
            <person name="Slininger P.J."/>
            <person name="Dien B.S."/>
            <person name="Jin Y.-S."/>
            <person name="Rao C.V."/>
        </authorList>
    </citation>
    <scope>NUCLEOTIDE SEQUENCE</scope>
    <source>
        <strain evidence="2">NRRL Y-64009</strain>
    </source>
</reference>
<evidence type="ECO:0000313" key="2">
    <source>
        <dbReference type="EMBL" id="KAJ8102678.1"/>
    </source>
</evidence>
<feature type="chain" id="PRO_5041939535" evidence="1">
    <location>
        <begin position="23"/>
        <end position="95"/>
    </location>
</feature>
<comment type="caution">
    <text evidence="2">The sequence shown here is derived from an EMBL/GenBank/DDBJ whole genome shotgun (WGS) entry which is preliminary data.</text>
</comment>